<dbReference type="Gene3D" id="2.120.10.80">
    <property type="entry name" value="Kelch-type beta propeller"/>
    <property type="match status" value="2"/>
</dbReference>
<name>A0A2R6NJY6_9APHY</name>
<keyword evidence="2" id="KW-1185">Reference proteome</keyword>
<sequence>MIAPEGTLQRLNKRGQKLLKVERYEDAMKEFKGAILLIAGHGCAIPQDAKNGGGMWCEHYPRMGFLPVIKLMALCNDVASCLVGLGQDEEGSFPRVEEYFRQRLIMFDQASDVYLRLGNTGAAVHRKWNMRTTLSSLPEGINRQDLDTLLPALAIWDISRYYVLGGEKSLDGPFFRDFQCINLEKLSDGWRRLPNFPRPKSVTLDDISGWLAGVHANKAYFYSGSMALDYYDLQTNKWGCIITQYPEVRSFWLCQMRSRKDFTLEIVDGKLYVFGGTHVESRVGCNIFMELDLEKRVWRKLSGESKPTIPEWTVPGPRRFHYMWTDRGKGKIYLMYGDADRQTAKMANEPLGALSGFAYDDMWSWDLKAEKWQRERIVGNPPCPRTEGGCTYNEKLSKTIVFAGFSPTLPTNFVETINSFNLSYYADTFICEDRLKWKQVLTRGLPTYRAQSNLFSDPATGRTFTFGGYTNSEYVPDGKHIDSRTFGDLWELKLDVPGGHFEGVDFAEEARTAKAGPWQRCFTCGSAGPWKRCAGSCRGRVFFCDTECQKDGWKEHKEKHKCAKT</sequence>
<gene>
    <name evidence="1" type="ORF">PHLCEN_2v11505</name>
</gene>
<dbReference type="Pfam" id="PF01344">
    <property type="entry name" value="Kelch_1"/>
    <property type="match status" value="1"/>
</dbReference>
<dbReference type="OrthoDB" id="432528at2759"/>
<dbReference type="SUPFAM" id="SSF117281">
    <property type="entry name" value="Kelch motif"/>
    <property type="match status" value="1"/>
</dbReference>
<organism evidence="1 2">
    <name type="scientific">Hermanssonia centrifuga</name>
    <dbReference type="NCBI Taxonomy" id="98765"/>
    <lineage>
        <taxon>Eukaryota</taxon>
        <taxon>Fungi</taxon>
        <taxon>Dikarya</taxon>
        <taxon>Basidiomycota</taxon>
        <taxon>Agaricomycotina</taxon>
        <taxon>Agaricomycetes</taxon>
        <taxon>Polyporales</taxon>
        <taxon>Meruliaceae</taxon>
        <taxon>Hermanssonia</taxon>
    </lineage>
</organism>
<protein>
    <submittedName>
        <fullName evidence="1">Uncharacterized protein</fullName>
    </submittedName>
</protein>
<comment type="caution">
    <text evidence="1">The sequence shown here is derived from an EMBL/GenBank/DDBJ whole genome shotgun (WGS) entry which is preliminary data.</text>
</comment>
<accession>A0A2R6NJY6</accession>
<dbReference type="InterPro" id="IPR015915">
    <property type="entry name" value="Kelch-typ_b-propeller"/>
</dbReference>
<dbReference type="Gene3D" id="6.10.140.2220">
    <property type="match status" value="1"/>
</dbReference>
<evidence type="ECO:0000313" key="2">
    <source>
        <dbReference type="Proteomes" id="UP000186601"/>
    </source>
</evidence>
<proteinExistence type="predicted"/>
<reference evidence="1 2" key="1">
    <citation type="submission" date="2018-02" db="EMBL/GenBank/DDBJ databases">
        <title>Genome sequence of the basidiomycete white-rot fungus Phlebia centrifuga.</title>
        <authorList>
            <person name="Granchi Z."/>
            <person name="Peng M."/>
            <person name="de Vries R.P."/>
            <person name="Hilden K."/>
            <person name="Makela M.R."/>
            <person name="Grigoriev I."/>
            <person name="Riley R."/>
        </authorList>
    </citation>
    <scope>NUCLEOTIDE SEQUENCE [LARGE SCALE GENOMIC DNA]</scope>
    <source>
        <strain evidence="1 2">FBCC195</strain>
    </source>
</reference>
<evidence type="ECO:0000313" key="1">
    <source>
        <dbReference type="EMBL" id="PSR72621.1"/>
    </source>
</evidence>
<dbReference type="EMBL" id="MLYV02001151">
    <property type="protein sequence ID" value="PSR72621.1"/>
    <property type="molecule type" value="Genomic_DNA"/>
</dbReference>
<dbReference type="InterPro" id="IPR006652">
    <property type="entry name" value="Kelch_1"/>
</dbReference>
<dbReference type="AlphaFoldDB" id="A0A2R6NJY6"/>
<dbReference type="Proteomes" id="UP000186601">
    <property type="component" value="Unassembled WGS sequence"/>
</dbReference>